<sequence>MTFPLLYIPSLTPEKRVKIFLSEIREDYVSLRGFIILRKPPCDVPFKYIEYLLSPLAPSEISKSKIKAYAVVRITEKTEIKGRLHSGGYVKVEGRVEPYPCGNMRVITADSIVTEDFSKYWALKEYSLSPKEIRKIIGSALYASAELQDSFLYSLFGAPYIMKNPLNWREGYNLFVMKNNERIVKSLFEFFKGFTELLPRELRVERDDKWMFADEFLDLDFKVFNPNNTDIRYYAPKNIRNVLPKWLKGKFERKEFIYFIPRKSKPDIRDYYAKYSETPFILYEPIEFEFSELREYLPNILATVFWRRTTLPALNPLSEEIRVFRELFEHWLWKNRYEYGEIIDALLVKDSLFNLNRRYLLSLNVLGSIARLIGKIEKSYMNLVLNIEQEILDTWINEVPKAEIDAFLAEYKKNYLGDDRVLPKALQVILDLSSTSVDGLISKEEIMETLLRLGFTKAKAEESIEKLVANGYIYEPVSGFYKVVKSG</sequence>
<reference evidence="1 2" key="1">
    <citation type="submission" date="2017-08" db="EMBL/GenBank/DDBJ databases">
        <title>Resequencing and Reannotation of the genome of Pyrococcus furiosus type strain DSM3638.</title>
        <authorList>
            <person name="Reichelt R.M."/>
            <person name="Bunk B."/>
        </authorList>
    </citation>
    <scope>NUCLEOTIDE SEQUENCE [LARGE SCALE GENOMIC DNA]</scope>
    <source>
        <strain evidence="1 2">DSM 3638</strain>
    </source>
</reference>
<dbReference type="InterPro" id="IPR036388">
    <property type="entry name" value="WH-like_DNA-bd_sf"/>
</dbReference>
<dbReference type="Gene3D" id="1.10.10.10">
    <property type="entry name" value="Winged helix-like DNA-binding domain superfamily/Winged helix DNA-binding domain"/>
    <property type="match status" value="1"/>
</dbReference>
<dbReference type="EMBL" id="CP023154">
    <property type="protein sequence ID" value="QEK79237.1"/>
    <property type="molecule type" value="Genomic_DNA"/>
</dbReference>
<name>A0A5C0XQW5_PYRFU</name>
<dbReference type="OrthoDB" id="86250at2157"/>
<evidence type="ECO:0000313" key="2">
    <source>
        <dbReference type="Proteomes" id="UP000324354"/>
    </source>
</evidence>
<organism evidence="1 2">
    <name type="scientific">Pyrococcus furiosus (strain ATCC 43587 / DSM 3638 / JCM 8422 / Vc1)</name>
    <dbReference type="NCBI Taxonomy" id="186497"/>
    <lineage>
        <taxon>Archaea</taxon>
        <taxon>Methanobacteriati</taxon>
        <taxon>Methanobacteriota</taxon>
        <taxon>Thermococci</taxon>
        <taxon>Thermococcales</taxon>
        <taxon>Thermococcaceae</taxon>
        <taxon>Pyrococcus</taxon>
    </lineage>
</organism>
<accession>A0A5C0XQW5</accession>
<gene>
    <name evidence="1" type="ORF">PFDSM3638_08155</name>
</gene>
<dbReference type="AlphaFoldDB" id="A0A5C0XQW5"/>
<proteinExistence type="predicted"/>
<evidence type="ECO:0000313" key="1">
    <source>
        <dbReference type="EMBL" id="QEK79237.1"/>
    </source>
</evidence>
<dbReference type="Proteomes" id="UP000324354">
    <property type="component" value="Chromosome"/>
</dbReference>
<protein>
    <submittedName>
        <fullName evidence="1">Uncharacterized protein</fullName>
    </submittedName>
</protein>